<feature type="compositionally biased region" description="Basic and acidic residues" evidence="1">
    <location>
        <begin position="25"/>
        <end position="41"/>
    </location>
</feature>
<organism evidence="2 3">
    <name type="scientific">Chara braunii</name>
    <name type="common">Braun's stonewort</name>
    <dbReference type="NCBI Taxonomy" id="69332"/>
    <lineage>
        <taxon>Eukaryota</taxon>
        <taxon>Viridiplantae</taxon>
        <taxon>Streptophyta</taxon>
        <taxon>Charophyceae</taxon>
        <taxon>Charales</taxon>
        <taxon>Characeae</taxon>
        <taxon>Chara</taxon>
    </lineage>
</organism>
<evidence type="ECO:0000313" key="2">
    <source>
        <dbReference type="EMBL" id="GBG65429.1"/>
    </source>
</evidence>
<feature type="region of interest" description="Disordered" evidence="1">
    <location>
        <begin position="1"/>
        <end position="54"/>
    </location>
</feature>
<dbReference type="EMBL" id="BFEA01000061">
    <property type="protein sequence ID" value="GBG65429.1"/>
    <property type="molecule type" value="Genomic_DNA"/>
</dbReference>
<protein>
    <submittedName>
        <fullName evidence="2">Uncharacterized protein</fullName>
    </submittedName>
</protein>
<comment type="caution">
    <text evidence="2">The sequence shown here is derived from an EMBL/GenBank/DDBJ whole genome shotgun (WGS) entry which is preliminary data.</text>
</comment>
<keyword evidence="3" id="KW-1185">Reference proteome</keyword>
<dbReference type="AlphaFoldDB" id="A0A388K5X1"/>
<evidence type="ECO:0000313" key="3">
    <source>
        <dbReference type="Proteomes" id="UP000265515"/>
    </source>
</evidence>
<feature type="region of interest" description="Disordered" evidence="1">
    <location>
        <begin position="747"/>
        <end position="832"/>
    </location>
</feature>
<proteinExistence type="predicted"/>
<dbReference type="Proteomes" id="UP000265515">
    <property type="component" value="Unassembled WGS sequence"/>
</dbReference>
<feature type="compositionally biased region" description="Basic and acidic residues" evidence="1">
    <location>
        <begin position="888"/>
        <end position="901"/>
    </location>
</feature>
<evidence type="ECO:0000256" key="1">
    <source>
        <dbReference type="SAM" id="MobiDB-lite"/>
    </source>
</evidence>
<sequence>MRSPREEGAGSTKKHKARTPQATGGERKGVEGQEGASDRKCLTSVPKQPQSGALEVKGPIDIDTTYFLELKDGVRTKREFFISPSRVVDIGDWEASYNQQSLDTVHTQLIIDAMMMAFSQVDKTYELPTLKLAPLGLEKPKSGVWADHLKPEDRKDEITGQYYYYAVSSQHNSAAAKALLSTDVTLRYNFERWPARMVFFSGKEFEGYFLVSLEDNKKDLKFVNYENRPDTDWTRAYPFLKKWEAILVQFEKQGMNAALWDGRRKLVGDASLFKDCLPYMGYEADKTIKATEKLAQNKKLSADWKNKVLSVLTGSRAKSMEVTLAKGVVHVLWKDSGGVTSIAPFGVDPLEAHMRVTELEKAVGTTKCHTCVLDLRELVDFKQWTPKAFESLNSLLEQLFPSHWTVVAFVPLQWDYSFMTSLRHLPVVKAMAGKWVRRTQQKKSFPVGNNLYSADDLMYILFKGDDLRENTCVVYDARLSAGDAAAVGVHQKVTPTDISETPFDPCELSSAMPGVDRKIYKDMEWNPTQLAHLLEFVCKKGEGVMFISKPHARVVWEVLKSGRHVAALEGNSKLLQYTLEFLKSEVNSGASRCEFVSRSEKSTRVREPFTDMWFKLSERKRNRIYEFLFLETRPRRDNDDEYMRRKEHMLALLDNYLYASRKNAKNFLGRLECLYYVESEQVRKLESYGALISTEDEAETGVVFDTATPKEDSDREDIDIDYHPAPMFHASSAGRSTSQATVASPVLTFTPGKTPSKLAARLTPRPATPPPLRGGGDGGQNVVGQPTAMFGKGPVSNSRGIRTTSTEVPGVSGEPADHDEPKSARIRTSSERAPQARIIVPTGGVTHVGAEERAAGFDMVLGEFREWHGRDGGEEREEREEGEEGDEKGDINIEGDERLGNEEDADCEESSDLFGHLFAGHPGLDVDDDATTMEMETQVVSDLSADPENYEVQPLTVAVGLQHRCDEVSAAVSPAQRSE</sequence>
<gene>
    <name evidence="2" type="ORF">CBR_g50789</name>
</gene>
<name>A0A388K5X1_CHABU</name>
<feature type="compositionally biased region" description="Polar residues" evidence="1">
    <location>
        <begin position="795"/>
        <end position="807"/>
    </location>
</feature>
<feature type="compositionally biased region" description="Acidic residues" evidence="1">
    <location>
        <begin position="902"/>
        <end position="911"/>
    </location>
</feature>
<dbReference type="Gramene" id="GBG65429">
    <property type="protein sequence ID" value="GBG65429"/>
    <property type="gene ID" value="CBR_g50789"/>
</dbReference>
<accession>A0A388K5X1</accession>
<feature type="compositionally biased region" description="Acidic residues" evidence="1">
    <location>
        <begin position="874"/>
        <end position="887"/>
    </location>
</feature>
<reference evidence="2 3" key="1">
    <citation type="journal article" date="2018" name="Cell">
        <title>The Chara Genome: Secondary Complexity and Implications for Plant Terrestrialization.</title>
        <authorList>
            <person name="Nishiyama T."/>
            <person name="Sakayama H."/>
            <person name="Vries J.D."/>
            <person name="Buschmann H."/>
            <person name="Saint-Marcoux D."/>
            <person name="Ullrich K.K."/>
            <person name="Haas F.B."/>
            <person name="Vanderstraeten L."/>
            <person name="Becker D."/>
            <person name="Lang D."/>
            <person name="Vosolsobe S."/>
            <person name="Rombauts S."/>
            <person name="Wilhelmsson P.K.I."/>
            <person name="Janitza P."/>
            <person name="Kern R."/>
            <person name="Heyl A."/>
            <person name="Rumpler F."/>
            <person name="Villalobos L.I.A.C."/>
            <person name="Clay J.M."/>
            <person name="Skokan R."/>
            <person name="Toyoda A."/>
            <person name="Suzuki Y."/>
            <person name="Kagoshima H."/>
            <person name="Schijlen E."/>
            <person name="Tajeshwar N."/>
            <person name="Catarino B."/>
            <person name="Hetherington A.J."/>
            <person name="Saltykova A."/>
            <person name="Bonnot C."/>
            <person name="Breuninger H."/>
            <person name="Symeonidi A."/>
            <person name="Radhakrishnan G.V."/>
            <person name="Van Nieuwerburgh F."/>
            <person name="Deforce D."/>
            <person name="Chang C."/>
            <person name="Karol K.G."/>
            <person name="Hedrich R."/>
            <person name="Ulvskov P."/>
            <person name="Glockner G."/>
            <person name="Delwiche C.F."/>
            <person name="Petrasek J."/>
            <person name="Van de Peer Y."/>
            <person name="Friml J."/>
            <person name="Beilby M."/>
            <person name="Dolan L."/>
            <person name="Kohara Y."/>
            <person name="Sugano S."/>
            <person name="Fujiyama A."/>
            <person name="Delaux P.-M."/>
            <person name="Quint M."/>
            <person name="TheiBen G."/>
            <person name="Hagemann M."/>
            <person name="Harholt J."/>
            <person name="Dunand C."/>
            <person name="Zachgo S."/>
            <person name="Langdale J."/>
            <person name="Maumus F."/>
            <person name="Straeten D.V.D."/>
            <person name="Gould S.B."/>
            <person name="Rensing S.A."/>
        </authorList>
    </citation>
    <scope>NUCLEOTIDE SEQUENCE [LARGE SCALE GENOMIC DNA]</scope>
    <source>
        <strain evidence="2 3">S276</strain>
    </source>
</reference>
<feature type="region of interest" description="Disordered" evidence="1">
    <location>
        <begin position="868"/>
        <end position="920"/>
    </location>
</feature>